<comment type="subcellular location">
    <subcellularLocation>
        <location evidence="8">Endomembrane system</location>
        <topology evidence="8">Single-pass type IV membrane protein</topology>
    </subcellularLocation>
    <subcellularLocation>
        <location evidence="1">Golgi apparatus membrane</location>
    </subcellularLocation>
</comment>
<keyword evidence="5 9" id="KW-1133">Transmembrane helix</keyword>
<evidence type="ECO:0000256" key="6">
    <source>
        <dbReference type="ARBA" id="ARBA00023034"/>
    </source>
</evidence>
<evidence type="ECO:0000259" key="10">
    <source>
        <dbReference type="PROSITE" id="PS50192"/>
    </source>
</evidence>
<dbReference type="AlphaFoldDB" id="A0A4P9XZ04"/>
<dbReference type="Gene3D" id="1.20.5.110">
    <property type="match status" value="1"/>
</dbReference>
<dbReference type="SUPFAM" id="SSF58038">
    <property type="entry name" value="SNARE fusion complex"/>
    <property type="match status" value="1"/>
</dbReference>
<keyword evidence="7 9" id="KW-0472">Membrane</keyword>
<dbReference type="OrthoDB" id="3063237at2759"/>
<evidence type="ECO:0000313" key="11">
    <source>
        <dbReference type="EMBL" id="RKP10951.1"/>
    </source>
</evidence>
<dbReference type="SMART" id="SM00397">
    <property type="entry name" value="t_SNARE"/>
    <property type="match status" value="1"/>
</dbReference>
<dbReference type="EMBL" id="KZ992431">
    <property type="protein sequence ID" value="RKP10951.1"/>
    <property type="molecule type" value="Genomic_DNA"/>
</dbReference>
<keyword evidence="4" id="KW-0653">Protein transport</keyword>
<feature type="domain" description="T-SNARE coiled-coil homology" evidence="10">
    <location>
        <begin position="39"/>
        <end position="101"/>
    </location>
</feature>
<feature type="transmembrane region" description="Helical" evidence="9">
    <location>
        <begin position="112"/>
        <end position="130"/>
    </location>
</feature>
<keyword evidence="2" id="KW-0813">Transport</keyword>
<dbReference type="Proteomes" id="UP000271241">
    <property type="component" value="Unassembled WGS sequence"/>
</dbReference>
<dbReference type="InterPro" id="IPR000727">
    <property type="entry name" value="T_SNARE_dom"/>
</dbReference>
<gene>
    <name evidence="11" type="ORF">THASP1DRAFT_27260</name>
</gene>
<keyword evidence="12" id="KW-1185">Reference proteome</keyword>
<protein>
    <recommendedName>
        <fullName evidence="10">t-SNARE coiled-coil homology domain-containing protein</fullName>
    </recommendedName>
</protein>
<evidence type="ECO:0000256" key="7">
    <source>
        <dbReference type="ARBA" id="ARBA00023136"/>
    </source>
</evidence>
<dbReference type="PROSITE" id="PS50192">
    <property type="entry name" value="T_SNARE"/>
    <property type="match status" value="1"/>
</dbReference>
<dbReference type="STRING" id="78915.A0A4P9XZ04"/>
<sequence>MSNWNDAAAREMLFGARRPAERDSSRVNPEWANAGQQAELLERQNDAQTEELATRVSTLRQVFVNIHDEVESQNRMLGDSDTVFGRFGQSMRGTGRRLGRLAESTRGRHRRICQLSLLIVAAFFLLYFYARWTTHSVVDAPAGDGDAV</sequence>
<evidence type="ECO:0000256" key="4">
    <source>
        <dbReference type="ARBA" id="ARBA00022927"/>
    </source>
</evidence>
<dbReference type="PANTHER" id="PTHR12791">
    <property type="entry name" value="GOLGI SNARE BET1-RELATED"/>
    <property type="match status" value="1"/>
</dbReference>
<evidence type="ECO:0000313" key="12">
    <source>
        <dbReference type="Proteomes" id="UP000271241"/>
    </source>
</evidence>
<evidence type="ECO:0000256" key="5">
    <source>
        <dbReference type="ARBA" id="ARBA00022989"/>
    </source>
</evidence>
<dbReference type="GO" id="GO:0000139">
    <property type="term" value="C:Golgi membrane"/>
    <property type="evidence" value="ECO:0007669"/>
    <property type="project" value="UniProtKB-SubCell"/>
</dbReference>
<dbReference type="GO" id="GO:0015031">
    <property type="term" value="P:protein transport"/>
    <property type="evidence" value="ECO:0007669"/>
    <property type="project" value="UniProtKB-KW"/>
</dbReference>
<evidence type="ECO:0000256" key="3">
    <source>
        <dbReference type="ARBA" id="ARBA00022692"/>
    </source>
</evidence>
<keyword evidence="6" id="KW-0333">Golgi apparatus</keyword>
<evidence type="ECO:0000256" key="1">
    <source>
        <dbReference type="ARBA" id="ARBA00004394"/>
    </source>
</evidence>
<proteinExistence type="predicted"/>
<reference evidence="12" key="1">
    <citation type="journal article" date="2018" name="Nat. Microbiol.">
        <title>Leveraging single-cell genomics to expand the fungal tree of life.</title>
        <authorList>
            <person name="Ahrendt S.R."/>
            <person name="Quandt C.A."/>
            <person name="Ciobanu D."/>
            <person name="Clum A."/>
            <person name="Salamov A."/>
            <person name="Andreopoulos B."/>
            <person name="Cheng J.F."/>
            <person name="Woyke T."/>
            <person name="Pelin A."/>
            <person name="Henrissat B."/>
            <person name="Reynolds N.K."/>
            <person name="Benny G.L."/>
            <person name="Smith M.E."/>
            <person name="James T.Y."/>
            <person name="Grigoriev I.V."/>
        </authorList>
    </citation>
    <scope>NUCLEOTIDE SEQUENCE [LARGE SCALE GENOMIC DNA]</scope>
    <source>
        <strain evidence="12">RSA 1356</strain>
    </source>
</reference>
<accession>A0A4P9XZ04</accession>
<evidence type="ECO:0000256" key="8">
    <source>
        <dbReference type="ARBA" id="ARBA00046280"/>
    </source>
</evidence>
<keyword evidence="3 9" id="KW-0812">Transmembrane</keyword>
<evidence type="ECO:0000256" key="9">
    <source>
        <dbReference type="SAM" id="Phobius"/>
    </source>
</evidence>
<dbReference type="InterPro" id="IPR039899">
    <property type="entry name" value="BET1_SNARE"/>
</dbReference>
<evidence type="ECO:0000256" key="2">
    <source>
        <dbReference type="ARBA" id="ARBA00022448"/>
    </source>
</evidence>
<dbReference type="CDD" id="cd15853">
    <property type="entry name" value="SNARE_Bet1"/>
    <property type="match status" value="1"/>
</dbReference>
<organism evidence="11 12">
    <name type="scientific">Thamnocephalis sphaerospora</name>
    <dbReference type="NCBI Taxonomy" id="78915"/>
    <lineage>
        <taxon>Eukaryota</taxon>
        <taxon>Fungi</taxon>
        <taxon>Fungi incertae sedis</taxon>
        <taxon>Zoopagomycota</taxon>
        <taxon>Zoopagomycotina</taxon>
        <taxon>Zoopagomycetes</taxon>
        <taxon>Zoopagales</taxon>
        <taxon>Sigmoideomycetaceae</taxon>
        <taxon>Thamnocephalis</taxon>
    </lineage>
</organism>
<name>A0A4P9XZ04_9FUNG</name>